<accession>A0ACC0C5F7</accession>
<dbReference type="EMBL" id="CM044701">
    <property type="protein sequence ID" value="KAI5680069.1"/>
    <property type="molecule type" value="Genomic_DNA"/>
</dbReference>
<evidence type="ECO:0000313" key="2">
    <source>
        <dbReference type="Proteomes" id="UP001060085"/>
    </source>
</evidence>
<proteinExistence type="predicted"/>
<name>A0ACC0C5F7_CATRO</name>
<protein>
    <submittedName>
        <fullName evidence="1">Uncharacterized protein</fullName>
    </submittedName>
</protein>
<comment type="caution">
    <text evidence="1">The sequence shown here is derived from an EMBL/GenBank/DDBJ whole genome shotgun (WGS) entry which is preliminary data.</text>
</comment>
<evidence type="ECO:0000313" key="1">
    <source>
        <dbReference type="EMBL" id="KAI5680069.1"/>
    </source>
</evidence>
<organism evidence="1 2">
    <name type="scientific">Catharanthus roseus</name>
    <name type="common">Madagascar periwinkle</name>
    <name type="synonym">Vinca rosea</name>
    <dbReference type="NCBI Taxonomy" id="4058"/>
    <lineage>
        <taxon>Eukaryota</taxon>
        <taxon>Viridiplantae</taxon>
        <taxon>Streptophyta</taxon>
        <taxon>Embryophyta</taxon>
        <taxon>Tracheophyta</taxon>
        <taxon>Spermatophyta</taxon>
        <taxon>Magnoliopsida</taxon>
        <taxon>eudicotyledons</taxon>
        <taxon>Gunneridae</taxon>
        <taxon>Pentapetalae</taxon>
        <taxon>asterids</taxon>
        <taxon>lamiids</taxon>
        <taxon>Gentianales</taxon>
        <taxon>Apocynaceae</taxon>
        <taxon>Rauvolfioideae</taxon>
        <taxon>Vinceae</taxon>
        <taxon>Catharanthinae</taxon>
        <taxon>Catharanthus</taxon>
    </lineage>
</organism>
<gene>
    <name evidence="1" type="ORF">M9H77_01296</name>
</gene>
<reference evidence="2" key="1">
    <citation type="journal article" date="2023" name="Nat. Plants">
        <title>Single-cell RNA sequencing provides a high-resolution roadmap for understanding the multicellular compartmentation of specialized metabolism.</title>
        <authorList>
            <person name="Sun S."/>
            <person name="Shen X."/>
            <person name="Li Y."/>
            <person name="Li Y."/>
            <person name="Wang S."/>
            <person name="Li R."/>
            <person name="Zhang H."/>
            <person name="Shen G."/>
            <person name="Guo B."/>
            <person name="Wei J."/>
            <person name="Xu J."/>
            <person name="St-Pierre B."/>
            <person name="Chen S."/>
            <person name="Sun C."/>
        </authorList>
    </citation>
    <scope>NUCLEOTIDE SEQUENCE [LARGE SCALE GENOMIC DNA]</scope>
</reference>
<keyword evidence="2" id="KW-1185">Reference proteome</keyword>
<dbReference type="Proteomes" id="UP001060085">
    <property type="component" value="Linkage Group LG01"/>
</dbReference>
<sequence>MASFLFFYLLFSSSFLLFACVISQPPLNHLEQESVYSVLESINSETPWRSLFPDDLCSSAPHGVVCDYFTDQTGAVSAHIIELNFGYVSDYSPNPSCSSSATLDAFLFSSFTHLKKLFFYQCFVETNVIFPDFSSLGASLEYLVFVENPSLVGSLSGKISSLTSLRRLVITGTSVSGQIPDEFSHLINLEQLTLSRNKFSGNVSVNFEKIKKLKVLDLSQNGFEGYVPESIGNGLNELLKLDLSFNQFSGKIPENLKGLQRLKFLDLSYNRFGNFGVPLFLGEMPNLKEVYLSGNLLGGKIPEMWEKLGGILGIGLSGTGLVGNIPASMGVYLRNTCYLALDNNSLEGTVPEEFSLLESVSELNLENNNLTGKVPFSAKFVGKMGDKLKLEGNSELCIDEELRNAKVGQKLGQLKICKKPDIPQFALLQGSASSSQHLSASHFLICIGILIVLSL</sequence>